<accession>X1U727</accession>
<dbReference type="AlphaFoldDB" id="X1U727"/>
<sequence length="101" mass="11052">MSNGKSRAKGKRGELDLAHRLGGSARRTGHSYIATPVDVQTDFAVYQVRNKTIGGSEIAHELGRLEAVAPQSNQYVAFKVKGKWYIAESLEQHTDDHGETG</sequence>
<protein>
    <submittedName>
        <fullName evidence="1">Uncharacterized protein</fullName>
    </submittedName>
</protein>
<reference evidence="1" key="1">
    <citation type="journal article" date="2014" name="Front. Microbiol.">
        <title>High frequency of phylogenetically diverse reductive dehalogenase-homologous genes in deep subseafloor sedimentary metagenomes.</title>
        <authorList>
            <person name="Kawai M."/>
            <person name="Futagami T."/>
            <person name="Toyoda A."/>
            <person name="Takaki Y."/>
            <person name="Nishi S."/>
            <person name="Hori S."/>
            <person name="Arai W."/>
            <person name="Tsubouchi T."/>
            <person name="Morono Y."/>
            <person name="Uchiyama I."/>
            <person name="Ito T."/>
            <person name="Fujiyama A."/>
            <person name="Inagaki F."/>
            <person name="Takami H."/>
        </authorList>
    </citation>
    <scope>NUCLEOTIDE SEQUENCE</scope>
    <source>
        <strain evidence="1">Expedition CK06-06</strain>
    </source>
</reference>
<gene>
    <name evidence="1" type="ORF">S12H4_39332</name>
</gene>
<comment type="caution">
    <text evidence="1">The sequence shown here is derived from an EMBL/GenBank/DDBJ whole genome shotgun (WGS) entry which is preliminary data.</text>
</comment>
<evidence type="ECO:0000313" key="1">
    <source>
        <dbReference type="EMBL" id="GAI99426.1"/>
    </source>
</evidence>
<name>X1U727_9ZZZZ</name>
<organism evidence="1">
    <name type="scientific">marine sediment metagenome</name>
    <dbReference type="NCBI Taxonomy" id="412755"/>
    <lineage>
        <taxon>unclassified sequences</taxon>
        <taxon>metagenomes</taxon>
        <taxon>ecological metagenomes</taxon>
    </lineage>
</organism>
<dbReference type="EMBL" id="BARW01023759">
    <property type="protein sequence ID" value="GAI99426.1"/>
    <property type="molecule type" value="Genomic_DNA"/>
</dbReference>
<proteinExistence type="predicted"/>